<dbReference type="EMBL" id="CP102294">
    <property type="protein sequence ID" value="UWN57897.1"/>
    <property type="molecule type" value="Genomic_DNA"/>
</dbReference>
<protein>
    <submittedName>
        <fullName evidence="1">Four helix bundle protein</fullName>
    </submittedName>
</protein>
<dbReference type="InterPro" id="IPR055360">
    <property type="entry name" value="bAvd"/>
</dbReference>
<dbReference type="CDD" id="cd16376">
    <property type="entry name" value="Avd_like"/>
    <property type="match status" value="1"/>
</dbReference>
<gene>
    <name evidence="1" type="ORF">NQ491_03710</name>
</gene>
<proteinExistence type="predicted"/>
<dbReference type="InterPro" id="IPR036583">
    <property type="entry name" value="23S_rRNA_IVS_sf"/>
</dbReference>
<dbReference type="Proteomes" id="UP001059295">
    <property type="component" value="Chromosome"/>
</dbReference>
<accession>A0ABY5V105</accession>
<reference evidence="1" key="1">
    <citation type="journal article" date="2022" name="Cell">
        <title>Design, construction, and in vivo augmentation of a complex gut microbiome.</title>
        <authorList>
            <person name="Cheng A.G."/>
            <person name="Ho P.Y."/>
            <person name="Aranda-Diaz A."/>
            <person name="Jain S."/>
            <person name="Yu F.B."/>
            <person name="Meng X."/>
            <person name="Wang M."/>
            <person name="Iakiviak M."/>
            <person name="Nagashima K."/>
            <person name="Zhao A."/>
            <person name="Murugkar P."/>
            <person name="Patil A."/>
            <person name="Atabakhsh K."/>
            <person name="Weakley A."/>
            <person name="Yan J."/>
            <person name="Brumbaugh A.R."/>
            <person name="Higginbottom S."/>
            <person name="Dimas A."/>
            <person name="Shiver A.L."/>
            <person name="Deutschbauer A."/>
            <person name="Neff N."/>
            <person name="Sonnenburg J.L."/>
            <person name="Huang K.C."/>
            <person name="Fischbach M.A."/>
        </authorList>
    </citation>
    <scope>NUCLEOTIDE SEQUENCE</scope>
    <source>
        <strain evidence="1">AP11</strain>
    </source>
</reference>
<dbReference type="SUPFAM" id="SSF158446">
    <property type="entry name" value="IVS-encoded protein-like"/>
    <property type="match status" value="1"/>
</dbReference>
<dbReference type="Gene3D" id="1.20.1440.60">
    <property type="entry name" value="23S rRNA-intervening sequence"/>
    <property type="match status" value="1"/>
</dbReference>
<dbReference type="GeneID" id="82890810"/>
<name>A0ABY5V105_9BACT</name>
<organism evidence="1 2">
    <name type="scientific">Alistipes ihumii AP11</name>
    <dbReference type="NCBI Taxonomy" id="1211813"/>
    <lineage>
        <taxon>Bacteria</taxon>
        <taxon>Pseudomonadati</taxon>
        <taxon>Bacteroidota</taxon>
        <taxon>Bacteroidia</taxon>
        <taxon>Bacteroidales</taxon>
        <taxon>Rikenellaceae</taxon>
        <taxon>Alistipes</taxon>
    </lineage>
</organism>
<evidence type="ECO:0000313" key="2">
    <source>
        <dbReference type="Proteomes" id="UP001059295"/>
    </source>
</evidence>
<evidence type="ECO:0000313" key="1">
    <source>
        <dbReference type="EMBL" id="UWN57897.1"/>
    </source>
</evidence>
<sequence>MAIYDNLPVFKQAYDLLLQILRFTSSVQRDFRYTVGETLKKDVIELCLCIYRANASVEKLPQIEAARERMVSIKLMVRVLHDMKQISTKQFALTCERMESVSKQLAAWQKYMAKDKSAGGRREKPAEVSLIK</sequence>
<dbReference type="RefSeq" id="WP_019244657.1">
    <property type="nucleotide sequence ID" value="NZ_CAPH01000002.1"/>
</dbReference>
<keyword evidence="2" id="KW-1185">Reference proteome</keyword>